<protein>
    <submittedName>
        <fullName evidence="4">Fructuronate reductase</fullName>
        <ecNumber evidence="4">1.1.1.57</ecNumber>
    </submittedName>
</protein>
<organism evidence="4 5">
    <name type="scientific">Kaistia hirudinis</name>
    <dbReference type="NCBI Taxonomy" id="1293440"/>
    <lineage>
        <taxon>Bacteria</taxon>
        <taxon>Pseudomonadati</taxon>
        <taxon>Pseudomonadota</taxon>
        <taxon>Alphaproteobacteria</taxon>
        <taxon>Hyphomicrobiales</taxon>
        <taxon>Kaistiaceae</taxon>
        <taxon>Kaistia</taxon>
    </lineage>
</organism>
<feature type="domain" description="Mannitol dehydrogenase N-terminal" evidence="2">
    <location>
        <begin position="30"/>
        <end position="274"/>
    </location>
</feature>
<dbReference type="InterPro" id="IPR050988">
    <property type="entry name" value="Mannitol_DH/Oxidoreductase"/>
</dbReference>
<dbReference type="SUPFAM" id="SSF51735">
    <property type="entry name" value="NAD(P)-binding Rossmann-fold domains"/>
    <property type="match status" value="1"/>
</dbReference>
<dbReference type="PANTHER" id="PTHR43362:SF1">
    <property type="entry name" value="MANNITOL DEHYDROGENASE 2-RELATED"/>
    <property type="match status" value="1"/>
</dbReference>
<dbReference type="InterPro" id="IPR013328">
    <property type="entry name" value="6PGD_dom2"/>
</dbReference>
<gene>
    <name evidence="4" type="ORF">GGR25_000826</name>
</gene>
<dbReference type="InterPro" id="IPR013131">
    <property type="entry name" value="Mannitol_DH_N"/>
</dbReference>
<name>A0A840ALA1_9HYPH</name>
<evidence type="ECO:0000313" key="4">
    <source>
        <dbReference type="EMBL" id="MBB3929807.1"/>
    </source>
</evidence>
<dbReference type="InterPro" id="IPR013118">
    <property type="entry name" value="Mannitol_DH_C"/>
</dbReference>
<dbReference type="InterPro" id="IPR008927">
    <property type="entry name" value="6-PGluconate_DH-like_C_sf"/>
</dbReference>
<feature type="domain" description="Mannitol dehydrogenase C-terminal" evidence="3">
    <location>
        <begin position="284"/>
        <end position="434"/>
    </location>
</feature>
<dbReference type="Gene3D" id="3.40.50.720">
    <property type="entry name" value="NAD(P)-binding Rossmann-like Domain"/>
    <property type="match status" value="1"/>
</dbReference>
<dbReference type="RefSeq" id="WP_183397426.1">
    <property type="nucleotide sequence ID" value="NZ_JACIDS010000001.1"/>
</dbReference>
<dbReference type="Gene3D" id="1.10.1040.10">
    <property type="entry name" value="N-(1-d-carboxylethyl)-l-norvaline Dehydrogenase, domain 2"/>
    <property type="match status" value="1"/>
</dbReference>
<dbReference type="SUPFAM" id="SSF48179">
    <property type="entry name" value="6-phosphogluconate dehydrogenase C-terminal domain-like"/>
    <property type="match status" value="1"/>
</dbReference>
<dbReference type="PANTHER" id="PTHR43362">
    <property type="entry name" value="MANNITOL DEHYDROGENASE DSF1-RELATED"/>
    <property type="match status" value="1"/>
</dbReference>
<evidence type="ECO:0000256" key="1">
    <source>
        <dbReference type="ARBA" id="ARBA00023002"/>
    </source>
</evidence>
<dbReference type="EC" id="1.1.1.57" evidence="4"/>
<evidence type="ECO:0000259" key="3">
    <source>
        <dbReference type="Pfam" id="PF08125"/>
    </source>
</evidence>
<accession>A0A840ALA1</accession>
<keyword evidence="1 4" id="KW-0560">Oxidoreductase</keyword>
<reference evidence="4 5" key="1">
    <citation type="submission" date="2020-08" db="EMBL/GenBank/DDBJ databases">
        <title>Genomic Encyclopedia of Type Strains, Phase IV (KMG-IV): sequencing the most valuable type-strain genomes for metagenomic binning, comparative biology and taxonomic classification.</title>
        <authorList>
            <person name="Goeker M."/>
        </authorList>
    </citation>
    <scope>NUCLEOTIDE SEQUENCE [LARGE SCALE GENOMIC DNA]</scope>
    <source>
        <strain evidence="4 5">DSM 25966</strain>
    </source>
</reference>
<dbReference type="InterPro" id="IPR036291">
    <property type="entry name" value="NAD(P)-bd_dom_sf"/>
</dbReference>
<dbReference type="AlphaFoldDB" id="A0A840ALA1"/>
<dbReference type="PRINTS" id="PR00084">
    <property type="entry name" value="MTLDHDRGNASE"/>
</dbReference>
<evidence type="ECO:0000313" key="5">
    <source>
        <dbReference type="Proteomes" id="UP000553963"/>
    </source>
</evidence>
<comment type="caution">
    <text evidence="4">The sequence shown here is derived from an EMBL/GenBank/DDBJ whole genome shotgun (WGS) entry which is preliminary data.</text>
</comment>
<dbReference type="InterPro" id="IPR000669">
    <property type="entry name" value="Mannitol_DH"/>
</dbReference>
<keyword evidence="5" id="KW-1185">Reference proteome</keyword>
<dbReference type="Proteomes" id="UP000553963">
    <property type="component" value="Unassembled WGS sequence"/>
</dbReference>
<evidence type="ECO:0000259" key="2">
    <source>
        <dbReference type="Pfam" id="PF01232"/>
    </source>
</evidence>
<dbReference type="Pfam" id="PF01232">
    <property type="entry name" value="Mannitol_dh"/>
    <property type="match status" value="1"/>
</dbReference>
<dbReference type="EMBL" id="JACIDS010000001">
    <property type="protein sequence ID" value="MBB3929807.1"/>
    <property type="molecule type" value="Genomic_DNA"/>
</dbReference>
<dbReference type="GO" id="GO:0008866">
    <property type="term" value="F:fructuronate reductase activity"/>
    <property type="evidence" value="ECO:0007669"/>
    <property type="project" value="UniProtKB-EC"/>
</dbReference>
<sequence length="483" mass="51659">MTDHLDNAHLAALPASIDRPLYDRAAITPGIVHLGLGAFHRGHQAVAVDDCLAAGATDWGIVAASLRSPDTRDALKPQDGLYTVVDRDSDGDRFRVIGAILDVLVAPEDPAALVRRMADPATRIVSLTVTEKGYTRRSDGTLDEDHPDIRHDLANLSAPRSTLGFLAAALEARRAAGIAPFTLLSCDNLPANGATLKGLLTRFAALRSDAFGAYVRDHVACPSTMVDRIVPATTDGDRDLVAAALGVRDAWPIVTEPYFSWVIEDDFPLGRPDIRTPGVVFVEDVAPFELMKLRLLNGAHSALAYSGLLLGHDNVAAAFHDPDARAYVDVLWSESAATLPDAGLDSDEYCRRLAIRFGNRALRHKLDQIGTDGSEKLPQRIAMPLAENLAAGRPARAEAAAIAFWIAALERRGAGAFAFTDPRLDRLTALAVNPDAEAAAGDILALLGLGTQLEAARALVAPTLRDIRSDGVREVMRRLVRGG</sequence>
<proteinExistence type="predicted"/>
<dbReference type="Pfam" id="PF08125">
    <property type="entry name" value="Mannitol_dh_C"/>
    <property type="match status" value="1"/>
</dbReference>